<gene>
    <name evidence="3" type="ORF">Dfulv_17545</name>
</gene>
<name>A0ABY5W9R0_9ACTN</name>
<keyword evidence="2" id="KW-0472">Membrane</keyword>
<evidence type="ECO:0000256" key="1">
    <source>
        <dbReference type="SAM" id="MobiDB-lite"/>
    </source>
</evidence>
<dbReference type="Proteomes" id="UP001059617">
    <property type="component" value="Chromosome"/>
</dbReference>
<feature type="compositionally biased region" description="Basic residues" evidence="1">
    <location>
        <begin position="108"/>
        <end position="118"/>
    </location>
</feature>
<keyword evidence="4" id="KW-1185">Reference proteome</keyword>
<keyword evidence="2" id="KW-1133">Transmembrane helix</keyword>
<reference evidence="3" key="1">
    <citation type="submission" date="2021-04" db="EMBL/GenBank/DDBJ databases">
        <authorList>
            <person name="Hartkoorn R.C."/>
            <person name="Beaudoing E."/>
            <person name="Hot D."/>
        </authorList>
    </citation>
    <scope>NUCLEOTIDE SEQUENCE</scope>
    <source>
        <strain evidence="3">NRRL B-16292</strain>
    </source>
</reference>
<evidence type="ECO:0000256" key="2">
    <source>
        <dbReference type="SAM" id="Phobius"/>
    </source>
</evidence>
<sequence length="118" mass="12670">MEIKHRTPAGRYLRRLARAAPAIAGWTTAVATTTTAALGLTPVVVADFAVGAAVAATVFYARRATEATTQAAFMAGVMHERATGDSYQLPDPLRLVSGNDTPVSLPAQRRRPRPNRRR</sequence>
<feature type="transmembrane region" description="Helical" evidence="2">
    <location>
        <begin position="44"/>
        <end position="61"/>
    </location>
</feature>
<accession>A0ABY5W9R0</accession>
<feature type="transmembrane region" description="Helical" evidence="2">
    <location>
        <begin position="20"/>
        <end position="38"/>
    </location>
</feature>
<keyword evidence="2" id="KW-0812">Transmembrane</keyword>
<reference evidence="3" key="2">
    <citation type="submission" date="2022-09" db="EMBL/GenBank/DDBJ databases">
        <title>Biosynthetic gene clusters of Dactylosporangioum fulvum.</title>
        <authorList>
            <person name="Caradec T."/>
        </authorList>
    </citation>
    <scope>NUCLEOTIDE SEQUENCE</scope>
    <source>
        <strain evidence="3">NRRL B-16292</strain>
    </source>
</reference>
<dbReference type="EMBL" id="CP073720">
    <property type="protein sequence ID" value="UWP85954.1"/>
    <property type="molecule type" value="Genomic_DNA"/>
</dbReference>
<protein>
    <submittedName>
        <fullName evidence="3">Uncharacterized protein</fullName>
    </submittedName>
</protein>
<evidence type="ECO:0000313" key="4">
    <source>
        <dbReference type="Proteomes" id="UP001059617"/>
    </source>
</evidence>
<organism evidence="3 4">
    <name type="scientific">Dactylosporangium fulvum</name>
    <dbReference type="NCBI Taxonomy" id="53359"/>
    <lineage>
        <taxon>Bacteria</taxon>
        <taxon>Bacillati</taxon>
        <taxon>Actinomycetota</taxon>
        <taxon>Actinomycetes</taxon>
        <taxon>Micromonosporales</taxon>
        <taxon>Micromonosporaceae</taxon>
        <taxon>Dactylosporangium</taxon>
    </lineage>
</organism>
<dbReference type="RefSeq" id="WP_259864385.1">
    <property type="nucleotide sequence ID" value="NZ_BAAAST010000036.1"/>
</dbReference>
<feature type="region of interest" description="Disordered" evidence="1">
    <location>
        <begin position="85"/>
        <end position="118"/>
    </location>
</feature>
<evidence type="ECO:0000313" key="3">
    <source>
        <dbReference type="EMBL" id="UWP85954.1"/>
    </source>
</evidence>
<proteinExistence type="predicted"/>